<keyword evidence="3" id="KW-1185">Reference proteome</keyword>
<dbReference type="OrthoDB" id="6499936at2759"/>
<dbReference type="Proteomes" id="UP000887013">
    <property type="component" value="Unassembled WGS sequence"/>
</dbReference>
<evidence type="ECO:0000313" key="3">
    <source>
        <dbReference type="Proteomes" id="UP000887013"/>
    </source>
</evidence>
<gene>
    <name evidence="2" type="ORF">NPIL_367311</name>
</gene>
<protein>
    <submittedName>
        <fullName evidence="2">Uncharacterized protein</fullName>
    </submittedName>
</protein>
<organism evidence="2 3">
    <name type="scientific">Nephila pilipes</name>
    <name type="common">Giant wood spider</name>
    <name type="synonym">Nephila maculata</name>
    <dbReference type="NCBI Taxonomy" id="299642"/>
    <lineage>
        <taxon>Eukaryota</taxon>
        <taxon>Metazoa</taxon>
        <taxon>Ecdysozoa</taxon>
        <taxon>Arthropoda</taxon>
        <taxon>Chelicerata</taxon>
        <taxon>Arachnida</taxon>
        <taxon>Araneae</taxon>
        <taxon>Araneomorphae</taxon>
        <taxon>Entelegynae</taxon>
        <taxon>Araneoidea</taxon>
        <taxon>Nephilidae</taxon>
        <taxon>Nephila</taxon>
    </lineage>
</organism>
<proteinExistence type="predicted"/>
<feature type="region of interest" description="Disordered" evidence="1">
    <location>
        <begin position="1"/>
        <end position="28"/>
    </location>
</feature>
<reference evidence="2" key="1">
    <citation type="submission" date="2020-08" db="EMBL/GenBank/DDBJ databases">
        <title>Multicomponent nature underlies the extraordinary mechanical properties of spider dragline silk.</title>
        <authorList>
            <person name="Kono N."/>
            <person name="Nakamura H."/>
            <person name="Mori M."/>
            <person name="Yoshida Y."/>
            <person name="Ohtoshi R."/>
            <person name="Malay A.D."/>
            <person name="Moran D.A.P."/>
            <person name="Tomita M."/>
            <person name="Numata K."/>
            <person name="Arakawa K."/>
        </authorList>
    </citation>
    <scope>NUCLEOTIDE SEQUENCE</scope>
</reference>
<sequence length="120" mass="13652">MNSPGSQGTCRPNGPGPDTLQIDSRNQFNSHGYGTRSWAVSILTSSAFQTRSDWLRPLQSWWDCTVEVFSQHPASNHFNQAGDYTRFCDCNFIHRARLGCLQLNATMRFSKRNSCRFLSD</sequence>
<name>A0A8X6T8C7_NEPPI</name>
<feature type="compositionally biased region" description="Polar residues" evidence="1">
    <location>
        <begin position="1"/>
        <end position="10"/>
    </location>
</feature>
<evidence type="ECO:0000256" key="1">
    <source>
        <dbReference type="SAM" id="MobiDB-lite"/>
    </source>
</evidence>
<evidence type="ECO:0000313" key="2">
    <source>
        <dbReference type="EMBL" id="GFS81461.1"/>
    </source>
</evidence>
<dbReference type="EMBL" id="BMAW01097750">
    <property type="protein sequence ID" value="GFS81461.1"/>
    <property type="molecule type" value="Genomic_DNA"/>
</dbReference>
<comment type="caution">
    <text evidence="2">The sequence shown here is derived from an EMBL/GenBank/DDBJ whole genome shotgun (WGS) entry which is preliminary data.</text>
</comment>
<accession>A0A8X6T8C7</accession>
<dbReference type="AlphaFoldDB" id="A0A8X6T8C7"/>